<dbReference type="AlphaFoldDB" id="A0A2V2NCN2"/>
<dbReference type="Proteomes" id="UP000245934">
    <property type="component" value="Unassembled WGS sequence"/>
</dbReference>
<accession>A0A2V2NCN2</accession>
<reference evidence="1 2" key="1">
    <citation type="submission" date="2018-05" db="EMBL/GenBank/DDBJ databases">
        <title>Draft genome of Methanospirillum stamsii Pt1.</title>
        <authorList>
            <person name="Dueholm M.S."/>
            <person name="Nielsen P.H."/>
            <person name="Bakmann L.F."/>
            <person name="Otzen D.E."/>
        </authorList>
    </citation>
    <scope>NUCLEOTIDE SEQUENCE [LARGE SCALE GENOMIC DNA]</scope>
    <source>
        <strain evidence="1 2">Pt1</strain>
    </source>
</reference>
<gene>
    <name evidence="1" type="ORF">DLD82_10820</name>
</gene>
<dbReference type="EMBL" id="QGMZ01000019">
    <property type="protein sequence ID" value="PWR73351.1"/>
    <property type="molecule type" value="Genomic_DNA"/>
</dbReference>
<organism evidence="1 2">
    <name type="scientific">Methanospirillum stamsii</name>
    <dbReference type="NCBI Taxonomy" id="1277351"/>
    <lineage>
        <taxon>Archaea</taxon>
        <taxon>Methanobacteriati</taxon>
        <taxon>Methanobacteriota</taxon>
        <taxon>Stenosarchaea group</taxon>
        <taxon>Methanomicrobia</taxon>
        <taxon>Methanomicrobiales</taxon>
        <taxon>Methanospirillaceae</taxon>
        <taxon>Methanospirillum</taxon>
    </lineage>
</organism>
<evidence type="ECO:0000313" key="2">
    <source>
        <dbReference type="Proteomes" id="UP000245934"/>
    </source>
</evidence>
<protein>
    <submittedName>
        <fullName evidence="1">Uncharacterized protein</fullName>
    </submittedName>
</protein>
<name>A0A2V2NCN2_9EURY</name>
<proteinExistence type="predicted"/>
<evidence type="ECO:0000313" key="1">
    <source>
        <dbReference type="EMBL" id="PWR73351.1"/>
    </source>
</evidence>
<keyword evidence="2" id="KW-1185">Reference proteome</keyword>
<dbReference type="GeneID" id="97611368"/>
<dbReference type="RefSeq" id="WP_109941138.1">
    <property type="nucleotide sequence ID" value="NZ_CP176366.1"/>
</dbReference>
<sequence>MKPEIEKKVCYCNEPPAKRKKIIALAQDIRLLSPREHRRLISTMTQKIKSLPSDEQTKLLGAMKRYTESSR</sequence>
<comment type="caution">
    <text evidence="1">The sequence shown here is derived from an EMBL/GenBank/DDBJ whole genome shotgun (WGS) entry which is preliminary data.</text>
</comment>